<reference evidence="3 4" key="1">
    <citation type="submission" date="2018-11" db="EMBL/GenBank/DDBJ databases">
        <authorList>
            <person name="Kleinhagauer T."/>
            <person name="Glaeser S.P."/>
            <person name="Spergser J."/>
            <person name="Ruckert C."/>
            <person name="Kaempfer P."/>
            <person name="Busse H.-J."/>
        </authorList>
    </citation>
    <scope>NUCLEOTIDE SEQUENCE [LARGE SCALE GENOMIC DNA]</scope>
    <source>
        <strain evidence="3 4">812CH</strain>
    </source>
</reference>
<dbReference type="OrthoDB" id="9780518at2"/>
<dbReference type="NCBIfam" id="TIGR03558">
    <property type="entry name" value="oxido_grp_1"/>
    <property type="match status" value="1"/>
</dbReference>
<feature type="domain" description="Luciferase-like" evidence="2">
    <location>
        <begin position="19"/>
        <end position="283"/>
    </location>
</feature>
<dbReference type="Gene3D" id="3.20.20.30">
    <property type="entry name" value="Luciferase-like domain"/>
    <property type="match status" value="1"/>
</dbReference>
<dbReference type="RefSeq" id="WP_123959779.1">
    <property type="nucleotide sequence ID" value="NZ_CP033898.1"/>
</dbReference>
<evidence type="ECO:0000259" key="2">
    <source>
        <dbReference type="Pfam" id="PF00296"/>
    </source>
</evidence>
<dbReference type="PANTHER" id="PTHR30137:SF6">
    <property type="entry name" value="LUCIFERASE-LIKE MONOOXYGENASE"/>
    <property type="match status" value="1"/>
</dbReference>
<protein>
    <submittedName>
        <fullName evidence="3">Alkanal monooxygenase alpha chain</fullName>
        <ecNumber evidence="3">1.14.14.3</ecNumber>
    </submittedName>
</protein>
<dbReference type="EMBL" id="CP033898">
    <property type="protein sequence ID" value="AZA08780.1"/>
    <property type="molecule type" value="Genomic_DNA"/>
</dbReference>
<dbReference type="PANTHER" id="PTHR30137">
    <property type="entry name" value="LUCIFERASE-LIKE MONOOXYGENASE"/>
    <property type="match status" value="1"/>
</dbReference>
<name>A0A3G6IXC2_9CORY</name>
<proteinExistence type="predicted"/>
<dbReference type="AlphaFoldDB" id="A0A3G6IXC2"/>
<keyword evidence="3" id="KW-0560">Oxidoreductase</keyword>
<dbReference type="InterPro" id="IPR036661">
    <property type="entry name" value="Luciferase-like_sf"/>
</dbReference>
<organism evidence="3 4">
    <name type="scientific">Corynebacterium pseudopelargi</name>
    <dbReference type="NCBI Taxonomy" id="2080757"/>
    <lineage>
        <taxon>Bacteria</taxon>
        <taxon>Bacillati</taxon>
        <taxon>Actinomycetota</taxon>
        <taxon>Actinomycetes</taxon>
        <taxon>Mycobacteriales</taxon>
        <taxon>Corynebacteriaceae</taxon>
        <taxon>Corynebacterium</taxon>
    </lineage>
</organism>
<keyword evidence="3" id="KW-0503">Monooxygenase</keyword>
<dbReference type="GO" id="GO:0047646">
    <property type="term" value="F:alkanal monooxygenase (FMN-linked) activity"/>
    <property type="evidence" value="ECO:0007669"/>
    <property type="project" value="UniProtKB-EC"/>
</dbReference>
<dbReference type="InterPro" id="IPR011251">
    <property type="entry name" value="Luciferase-like_dom"/>
</dbReference>
<dbReference type="Proteomes" id="UP000271426">
    <property type="component" value="Chromosome"/>
</dbReference>
<evidence type="ECO:0000256" key="1">
    <source>
        <dbReference type="ARBA" id="ARBA00007789"/>
    </source>
</evidence>
<dbReference type="SUPFAM" id="SSF51679">
    <property type="entry name" value="Bacterial luciferase-like"/>
    <property type="match status" value="1"/>
</dbReference>
<dbReference type="GO" id="GO:0005829">
    <property type="term" value="C:cytosol"/>
    <property type="evidence" value="ECO:0007669"/>
    <property type="project" value="TreeGrafter"/>
</dbReference>
<comment type="similarity">
    <text evidence="1">To bacterial alkanal monooxygenase alpha and beta chains.</text>
</comment>
<evidence type="ECO:0000313" key="4">
    <source>
        <dbReference type="Proteomes" id="UP000271426"/>
    </source>
</evidence>
<sequence length="311" mass="33521">MRYRTSLLEFASVYEQDSAALALRRIAQTAQMAEALGYHRLWFTEHHNIPRVAAATPAVLIAHAAAHTERIRLGSGGVMLPNHAPYVVAEQFGTLEALYPGRIDVGIGRAPGTDPLTLGRALRRQPGAAGFDQDVEDLQGFLAGRSPIPGVTCVPGAGSNVPLYLLGSSLYSAGLAAKMGLPYVFASHFAPDHLDQALSLYRQQFQPSAQLDSPYVMVAMNALCTEQPSDIEKVREQHVAAFAGPHATPMARARALTMLEHFACGDAQQVRESAGAFMQRTDADELMLVMRAPDAETAQRSLRDCAEALAD</sequence>
<evidence type="ECO:0000313" key="3">
    <source>
        <dbReference type="EMBL" id="AZA08780.1"/>
    </source>
</evidence>
<gene>
    <name evidence="3" type="primary">luxA2</name>
    <name evidence="3" type="ORF">CPPEL_03245</name>
</gene>
<dbReference type="Pfam" id="PF00296">
    <property type="entry name" value="Bac_luciferase"/>
    <property type="match status" value="1"/>
</dbReference>
<dbReference type="KEGG" id="cpso:CPPEL_03245"/>
<dbReference type="InterPro" id="IPR050766">
    <property type="entry name" value="Bact_Lucif_Oxidored"/>
</dbReference>
<accession>A0A3G6IXC2</accession>
<dbReference type="EC" id="1.14.14.3" evidence="3"/>
<keyword evidence="4" id="KW-1185">Reference proteome</keyword>
<dbReference type="InterPro" id="IPR019949">
    <property type="entry name" value="CmoO-like"/>
</dbReference>